<dbReference type="EMBL" id="CP000088">
    <property type="protein sequence ID" value="AAZ54692.1"/>
    <property type="molecule type" value="Genomic_DNA"/>
</dbReference>
<name>Q47S75_THEFY</name>
<accession>Q47S75</accession>
<proteinExistence type="predicted"/>
<evidence type="ECO:0000313" key="2">
    <source>
        <dbReference type="EMBL" id="AAZ54692.1"/>
    </source>
</evidence>
<organism evidence="2">
    <name type="scientific">Thermobifida fusca (strain YX)</name>
    <dbReference type="NCBI Taxonomy" id="269800"/>
    <lineage>
        <taxon>Bacteria</taxon>
        <taxon>Bacillati</taxon>
        <taxon>Actinomycetota</taxon>
        <taxon>Actinomycetes</taxon>
        <taxon>Streptosporangiales</taxon>
        <taxon>Nocardiopsidaceae</taxon>
        <taxon>Thermobifida</taxon>
    </lineage>
</organism>
<reference evidence="2" key="1">
    <citation type="submission" date="2005-07" db="EMBL/GenBank/DDBJ databases">
        <title>Complete sequence of Thermobifida fusca YX.</title>
        <authorList>
            <consortium name="US DOE Joint Genome Institute"/>
            <person name="Copeland A."/>
            <person name="Lucas S."/>
            <person name="Lapidus A."/>
            <person name="Barry K."/>
            <person name="Detter J.C."/>
            <person name="Glavina T."/>
            <person name="Hammon N."/>
            <person name="Israni S."/>
            <person name="Pitluck S."/>
            <person name="Di Bartolo G."/>
            <person name="Chain P."/>
            <person name="Schmutz J."/>
            <person name="Larimer F."/>
            <person name="Land M."/>
            <person name="Lykidis A."/>
            <person name="Richardson P."/>
        </authorList>
    </citation>
    <scope>NUCLEOTIDE SEQUENCE</scope>
    <source>
        <strain evidence="2">YX</strain>
    </source>
</reference>
<sequence>MASFPCAIPVGHSVWRTRNHGKSSVWSRRRSGPSYGPGTAAFAEARTRPRKRGHEAPGPKRPAFRDDHGSHRLHLRSRAGSGLIQPHQRCADPSRRRAPAPQISWRPRKRGKPQSTVKIFLSLGINQVLPGNPFP</sequence>
<dbReference type="KEGG" id="tfu:Tfu_0654"/>
<protein>
    <submittedName>
        <fullName evidence="2">Uncharacterized protein</fullName>
    </submittedName>
</protein>
<feature type="region of interest" description="Disordered" evidence="1">
    <location>
        <begin position="18"/>
        <end position="114"/>
    </location>
</feature>
<dbReference type="AlphaFoldDB" id="Q47S75"/>
<gene>
    <name evidence="2" type="ordered locus">Tfu_0654</name>
</gene>
<evidence type="ECO:0000256" key="1">
    <source>
        <dbReference type="SAM" id="MobiDB-lite"/>
    </source>
</evidence>
<dbReference type="HOGENOM" id="CLU_1884820_0_0_11"/>
<feature type="compositionally biased region" description="Basic and acidic residues" evidence="1">
    <location>
        <begin position="54"/>
        <end position="70"/>
    </location>
</feature>
<feature type="compositionally biased region" description="Basic residues" evidence="1">
    <location>
        <begin position="18"/>
        <end position="31"/>
    </location>
</feature>